<name>A0A1A0V8L8_MYCPR</name>
<evidence type="ECO:0000313" key="3">
    <source>
        <dbReference type="Proteomes" id="UP000094008"/>
    </source>
</evidence>
<accession>A0A1A0V8L8</accession>
<dbReference type="Proteomes" id="UP000094008">
    <property type="component" value="Unassembled WGS sequence"/>
</dbReference>
<organism evidence="2 3">
    <name type="scientific">Mycolicibacterium peregrinum</name>
    <name type="common">Mycobacterium peregrinum</name>
    <dbReference type="NCBI Taxonomy" id="43304"/>
    <lineage>
        <taxon>Bacteria</taxon>
        <taxon>Bacillati</taxon>
        <taxon>Actinomycetota</taxon>
        <taxon>Actinomycetes</taxon>
        <taxon>Mycobacteriales</taxon>
        <taxon>Mycobacteriaceae</taxon>
        <taxon>Mycolicibacterium</taxon>
    </lineage>
</organism>
<feature type="region of interest" description="Disordered" evidence="1">
    <location>
        <begin position="1"/>
        <end position="37"/>
    </location>
</feature>
<evidence type="ECO:0000256" key="1">
    <source>
        <dbReference type="SAM" id="MobiDB-lite"/>
    </source>
</evidence>
<evidence type="ECO:0000313" key="2">
    <source>
        <dbReference type="EMBL" id="OBB79574.1"/>
    </source>
</evidence>
<dbReference type="AlphaFoldDB" id="A0A1A0V8L8"/>
<comment type="caution">
    <text evidence="2">The sequence shown here is derived from an EMBL/GenBank/DDBJ whole genome shotgun (WGS) entry which is preliminary data.</text>
</comment>
<reference evidence="3" key="1">
    <citation type="submission" date="2016-06" db="EMBL/GenBank/DDBJ databases">
        <authorList>
            <person name="Sutton G."/>
            <person name="Brinkac L."/>
            <person name="Sanka R."/>
            <person name="Adams M."/>
            <person name="Lau E."/>
            <person name="Mehaffy C."/>
            <person name="Tameris M."/>
            <person name="Hatherill M."/>
            <person name="Hanekom W."/>
            <person name="Mahomed H."/>
            <person name="Mcshane H."/>
        </authorList>
    </citation>
    <scope>NUCLEOTIDE SEQUENCE [LARGE SCALE GENOMIC DNA]</scope>
    <source>
        <strain evidence="3">852002-10433_SCH5171157</strain>
    </source>
</reference>
<sequence>MLHAHFTSGADTHPDMQRRSERRAARKFRRRHPGVARNQQVRNAFFLDAREHVAFDIPATRTQHHDHRTIRLTTAMH</sequence>
<proteinExistence type="predicted"/>
<protein>
    <submittedName>
        <fullName evidence="2">Uncharacterized protein</fullName>
    </submittedName>
</protein>
<feature type="compositionally biased region" description="Basic and acidic residues" evidence="1">
    <location>
        <begin position="12"/>
        <end position="23"/>
    </location>
</feature>
<dbReference type="EMBL" id="LZSY01000201">
    <property type="protein sequence ID" value="OBB79574.1"/>
    <property type="molecule type" value="Genomic_DNA"/>
</dbReference>
<gene>
    <name evidence="2" type="ORF">A5779_12445</name>
</gene>
<feature type="compositionally biased region" description="Basic residues" evidence="1">
    <location>
        <begin position="24"/>
        <end position="34"/>
    </location>
</feature>